<evidence type="ECO:0000313" key="3">
    <source>
        <dbReference type="EMBL" id="MDI1435478.1"/>
    </source>
</evidence>
<evidence type="ECO:0000256" key="1">
    <source>
        <dbReference type="SAM" id="MobiDB-lite"/>
    </source>
</evidence>
<dbReference type="EMBL" id="JARZHI010000059">
    <property type="protein sequence ID" value="MDI1435478.1"/>
    <property type="molecule type" value="Genomic_DNA"/>
</dbReference>
<feature type="transmembrane region" description="Helical" evidence="2">
    <location>
        <begin position="110"/>
        <end position="135"/>
    </location>
</feature>
<sequence length="212" mass="23181">MPDPPTEGSLPASTVRALQACAEEHAGRLPRHAYEIEFQVELTSNQVSKVTPKGPRLDDSGLERCMMDALRTMADAGYSPDPDDLISRGGLLPARGLLANVSVISELIRLVPVVVSASGVTIVVGVAVLVVAAAVSLTHDKPTKEECDKQREHAYEECDKWLNTNNPPLGVVGRDKIWQECIEGYIHEDCGGKKVDRDKSPRYDNPRPGRRF</sequence>
<keyword evidence="2" id="KW-0472">Membrane</keyword>
<evidence type="ECO:0000256" key="2">
    <source>
        <dbReference type="SAM" id="Phobius"/>
    </source>
</evidence>
<keyword evidence="2" id="KW-0812">Transmembrane</keyword>
<comment type="caution">
    <text evidence="3">The sequence shown here is derived from an EMBL/GenBank/DDBJ whole genome shotgun (WGS) entry which is preliminary data.</text>
</comment>
<feature type="region of interest" description="Disordered" evidence="1">
    <location>
        <begin position="193"/>
        <end position="212"/>
    </location>
</feature>
<dbReference type="Proteomes" id="UP001160301">
    <property type="component" value="Unassembled WGS sequence"/>
</dbReference>
<protein>
    <submittedName>
        <fullName evidence="3">Uncharacterized protein</fullName>
    </submittedName>
</protein>
<organism evidence="3 4">
    <name type="scientific">Polyangium sorediatum</name>
    <dbReference type="NCBI Taxonomy" id="889274"/>
    <lineage>
        <taxon>Bacteria</taxon>
        <taxon>Pseudomonadati</taxon>
        <taxon>Myxococcota</taxon>
        <taxon>Polyangia</taxon>
        <taxon>Polyangiales</taxon>
        <taxon>Polyangiaceae</taxon>
        <taxon>Polyangium</taxon>
    </lineage>
</organism>
<keyword evidence="2" id="KW-1133">Transmembrane helix</keyword>
<dbReference type="RefSeq" id="WP_284721472.1">
    <property type="nucleotide sequence ID" value="NZ_JARZHI010000059.1"/>
</dbReference>
<reference evidence="3 4" key="1">
    <citation type="submission" date="2023-04" db="EMBL/GenBank/DDBJ databases">
        <title>The genome sequence of Polyangium sorediatum DSM14670.</title>
        <authorList>
            <person name="Zhang X."/>
        </authorList>
    </citation>
    <scope>NUCLEOTIDE SEQUENCE [LARGE SCALE GENOMIC DNA]</scope>
    <source>
        <strain evidence="3 4">DSM 14670</strain>
    </source>
</reference>
<evidence type="ECO:0000313" key="4">
    <source>
        <dbReference type="Proteomes" id="UP001160301"/>
    </source>
</evidence>
<gene>
    <name evidence="3" type="ORF">QHF89_38605</name>
</gene>
<keyword evidence="4" id="KW-1185">Reference proteome</keyword>
<proteinExistence type="predicted"/>
<accession>A0ABT6P4G3</accession>
<name>A0ABT6P4G3_9BACT</name>